<dbReference type="EMBL" id="CM055098">
    <property type="protein sequence ID" value="KAJ7549054.1"/>
    <property type="molecule type" value="Genomic_DNA"/>
</dbReference>
<comment type="caution">
    <text evidence="1">The sequence shown here is derived from an EMBL/GenBank/DDBJ whole genome shotgun (WGS) entry which is preliminary data.</text>
</comment>
<reference evidence="2" key="1">
    <citation type="journal article" date="2024" name="Proc. Natl. Acad. Sci. U.S.A.">
        <title>Extraordinary preservation of gene collinearity over three hundred million years revealed in homosporous lycophytes.</title>
        <authorList>
            <person name="Li C."/>
            <person name="Wickell D."/>
            <person name="Kuo L.Y."/>
            <person name="Chen X."/>
            <person name="Nie B."/>
            <person name="Liao X."/>
            <person name="Peng D."/>
            <person name="Ji J."/>
            <person name="Jenkins J."/>
            <person name="Williams M."/>
            <person name="Shu S."/>
            <person name="Plott C."/>
            <person name="Barry K."/>
            <person name="Rajasekar S."/>
            <person name="Grimwood J."/>
            <person name="Han X."/>
            <person name="Sun S."/>
            <person name="Hou Z."/>
            <person name="He W."/>
            <person name="Dai G."/>
            <person name="Sun C."/>
            <person name="Schmutz J."/>
            <person name="Leebens-Mack J.H."/>
            <person name="Li F.W."/>
            <person name="Wang L."/>
        </authorList>
    </citation>
    <scope>NUCLEOTIDE SEQUENCE [LARGE SCALE GENOMIC DNA]</scope>
    <source>
        <strain evidence="2">cv. PW_Plant_1</strain>
    </source>
</reference>
<sequence length="876" mass="96880">MCISKHSPQLAYLQPPKGPALKLKQGNTWIGRGTFDMSSKALQFCSRRQARIDVNGSSIAIECEGINPLHFVTCQSKKFQSHLEAQPTELYQLPKGEVIQLTHGDQFFLARYECLITVVIWLPLVSNIEATKYEPGLKLDSLLALENKAGSNEMSSAETGQVSELGVDISGKSGEVTLVKPGVTCRLPGPSLVSYASNENIPGNEGTFHELDKMLIDEVVKDVEAECEITDVKISSSYMPLTATLSFQQRKPFSSVNGAVKNSMESVTSPSSDISRLATELAIDVNSSFASTIPISKEDAGAVMARFSAREHVPLHKNLLRTGETRKNESDIPVIETSCEPGSNSPQKRLEADKPIMGGESVIATVSGYPLAERDKLVKLIQKTGAYYIGSLSKDKPITHVVCWRFSGKKYELAKRWGKVVVNHCWFEDCLKAGRRLSEKPYTLASGEIVGHVNWEEKGDACPLKSSESLVSQVEQHLATLQVHSKTIGHALPEPADGCEQKFEATENAGSEPYEKFENNPQVFAIFEEAVRNIPQEPSVGHGEHNYFETDEIHRLEKDVIVTNERRLVGTWSNHYDESKSARCQQQSLMLGCFKQMEKELLKNPIKHSIDTNAGTEPSCSKRNNSNDASPKLGLYEQLLLKRGKRQLLTRNQSSYLQRSSEKCKLKQQPSSSSHESRSLHREILNCNGNPRNPDNCGTAPHLELEEQASDLLGTNSYVSPTPAAEVTCVICQDQSECSEEGLLTCGHKFCFPCIRRWAYKSQSKAPSCPLCKSPFDFIMKRAVLEKATDNGAAFIATSKEISETVVMVKKQAAVLNLLQQEQLSCILCQSRDTEELLLVCNGCGERAAHTFCLDPPWPAASGVPWFCARCTRSLR</sequence>
<protein>
    <submittedName>
        <fullName evidence="1">Uncharacterized protein</fullName>
    </submittedName>
</protein>
<dbReference type="Proteomes" id="UP001162992">
    <property type="component" value="Chromosome 7"/>
</dbReference>
<name>A0ACC2D4G9_DIPCM</name>
<evidence type="ECO:0000313" key="2">
    <source>
        <dbReference type="Proteomes" id="UP001162992"/>
    </source>
</evidence>
<proteinExistence type="predicted"/>
<gene>
    <name evidence="1" type="ORF">O6H91_07G038300</name>
</gene>
<keyword evidence="2" id="KW-1185">Reference proteome</keyword>
<accession>A0ACC2D4G9</accession>
<organism evidence="1 2">
    <name type="scientific">Diphasiastrum complanatum</name>
    <name type="common">Issler's clubmoss</name>
    <name type="synonym">Lycopodium complanatum</name>
    <dbReference type="NCBI Taxonomy" id="34168"/>
    <lineage>
        <taxon>Eukaryota</taxon>
        <taxon>Viridiplantae</taxon>
        <taxon>Streptophyta</taxon>
        <taxon>Embryophyta</taxon>
        <taxon>Tracheophyta</taxon>
        <taxon>Lycopodiopsida</taxon>
        <taxon>Lycopodiales</taxon>
        <taxon>Lycopodiaceae</taxon>
        <taxon>Lycopodioideae</taxon>
        <taxon>Diphasiastrum</taxon>
    </lineage>
</organism>
<evidence type="ECO:0000313" key="1">
    <source>
        <dbReference type="EMBL" id="KAJ7549054.1"/>
    </source>
</evidence>